<reference evidence="2" key="1">
    <citation type="submission" date="2015-06" db="EMBL/GenBank/DDBJ databases">
        <title>Expansion of signal transduction pathways in fungi by whole-genome duplication.</title>
        <authorList>
            <consortium name="DOE Joint Genome Institute"/>
            <person name="Corrochano L.M."/>
            <person name="Kuo A."/>
            <person name="Marcet-Houben M."/>
            <person name="Polaino S."/>
            <person name="Salamov A."/>
            <person name="Villalobos J.M."/>
            <person name="Alvarez M.I."/>
            <person name="Avalos J."/>
            <person name="Benito E.P."/>
            <person name="Benoit I."/>
            <person name="Burger G."/>
            <person name="Camino L.P."/>
            <person name="Canovas D."/>
            <person name="Cerda-Olmedo E."/>
            <person name="Cheng J.-F."/>
            <person name="Dominguez A."/>
            <person name="Elias M."/>
            <person name="Eslava A.P."/>
            <person name="Glaser F."/>
            <person name="Grimwood J."/>
            <person name="Gutierrez G."/>
            <person name="Heitman J."/>
            <person name="Henrissat B."/>
            <person name="Iturriaga E.A."/>
            <person name="Lang B.F."/>
            <person name="Lavin J.L."/>
            <person name="Lee S."/>
            <person name="Li W."/>
            <person name="Lindquist E."/>
            <person name="Lopez-Garcia S."/>
            <person name="Luque E.M."/>
            <person name="Marcos A.T."/>
            <person name="Martin J."/>
            <person name="McCluskey K."/>
            <person name="Medina H.R."/>
            <person name="Miralles-Duran A."/>
            <person name="Miyazaki A."/>
            <person name="Munoz-Torres E."/>
            <person name="Oguiza J.A."/>
            <person name="Ohm R."/>
            <person name="Olmedo M."/>
            <person name="Orejas M."/>
            <person name="Ortiz-Castellanos L."/>
            <person name="Pisabarro A.G."/>
            <person name="Rodriguez-Romero J."/>
            <person name="Ruiz-Herrera J."/>
            <person name="Ruiz-Vazquez R."/>
            <person name="Sanz C."/>
            <person name="Schackwitz W."/>
            <person name="Schmutz J."/>
            <person name="Shahriari M."/>
            <person name="Shelest E."/>
            <person name="Silva-Franco F."/>
            <person name="Soanes D."/>
            <person name="Syed K."/>
            <person name="Tagua V.G."/>
            <person name="Talbot N.J."/>
            <person name="Thon M."/>
            <person name="De vries R.P."/>
            <person name="Wiebenga A."/>
            <person name="Yadav J.S."/>
            <person name="Braun E.L."/>
            <person name="Baker S."/>
            <person name="Garre V."/>
            <person name="Horwitz B."/>
            <person name="Torres-Martinez S."/>
            <person name="Idnurm A."/>
            <person name="Herrera-Estrella A."/>
            <person name="Gabaldon T."/>
            <person name="Grigoriev I.V."/>
        </authorList>
    </citation>
    <scope>NUCLEOTIDE SEQUENCE [LARGE SCALE GENOMIC DNA]</scope>
    <source>
        <strain evidence="2">NRRL 1555(-)</strain>
    </source>
</reference>
<dbReference type="VEuPathDB" id="FungiDB:PHYBLDRAFT_165520"/>
<evidence type="ECO:0000313" key="2">
    <source>
        <dbReference type="Proteomes" id="UP000077315"/>
    </source>
</evidence>
<dbReference type="InParanoid" id="A0A167P0Q9"/>
<dbReference type="RefSeq" id="XP_018295061.1">
    <property type="nucleotide sequence ID" value="XM_018435250.1"/>
</dbReference>
<protein>
    <submittedName>
        <fullName evidence="1">Uncharacterized protein</fullName>
    </submittedName>
</protein>
<organism evidence="1 2">
    <name type="scientific">Phycomyces blakesleeanus (strain ATCC 8743b / DSM 1359 / FGSC 10004 / NBRC 33097 / NRRL 1555)</name>
    <dbReference type="NCBI Taxonomy" id="763407"/>
    <lineage>
        <taxon>Eukaryota</taxon>
        <taxon>Fungi</taxon>
        <taxon>Fungi incertae sedis</taxon>
        <taxon>Mucoromycota</taxon>
        <taxon>Mucoromycotina</taxon>
        <taxon>Mucoromycetes</taxon>
        <taxon>Mucorales</taxon>
        <taxon>Phycomycetaceae</taxon>
        <taxon>Phycomyces</taxon>
    </lineage>
</organism>
<keyword evidence="2" id="KW-1185">Reference proteome</keyword>
<name>A0A167P0Q9_PHYB8</name>
<gene>
    <name evidence="1" type="ORF">PHYBLDRAFT_165520</name>
</gene>
<accession>A0A167P0Q9</accession>
<dbReference type="EMBL" id="KV440975">
    <property type="protein sequence ID" value="OAD77021.1"/>
    <property type="molecule type" value="Genomic_DNA"/>
</dbReference>
<evidence type="ECO:0000313" key="1">
    <source>
        <dbReference type="EMBL" id="OAD77021.1"/>
    </source>
</evidence>
<proteinExistence type="predicted"/>
<dbReference type="AlphaFoldDB" id="A0A167P0Q9"/>
<sequence length="107" mass="12701">MKLDYVYFKKSEFTDNGKIIIDMPYTQLETLVIFNIVTNKGIIKHYVVKQEDDTDVDQLGSDTFGIKRSYILLDRWKEYLYFGVFVSQFKSVDLYRIDKQILHALCI</sequence>
<dbReference type="GeneID" id="28996156"/>
<dbReference type="Proteomes" id="UP000077315">
    <property type="component" value="Unassembled WGS sequence"/>
</dbReference>